<name>E4WST8_OIKDI</name>
<dbReference type="InParanoid" id="E4WST8"/>
<dbReference type="EMBL" id="FN653016">
    <property type="protein sequence ID" value="CBY06702.1"/>
    <property type="molecule type" value="Genomic_DNA"/>
</dbReference>
<proteinExistence type="predicted"/>
<dbReference type="InterPro" id="IPR036770">
    <property type="entry name" value="Ankyrin_rpt-contain_sf"/>
</dbReference>
<keyword evidence="3" id="KW-1185">Reference proteome</keyword>
<dbReference type="AlphaFoldDB" id="E4WST8"/>
<organism evidence="2">
    <name type="scientific">Oikopleura dioica</name>
    <name type="common">Tunicate</name>
    <dbReference type="NCBI Taxonomy" id="34765"/>
    <lineage>
        <taxon>Eukaryota</taxon>
        <taxon>Metazoa</taxon>
        <taxon>Chordata</taxon>
        <taxon>Tunicata</taxon>
        <taxon>Appendicularia</taxon>
        <taxon>Copelata</taxon>
        <taxon>Oikopleuridae</taxon>
        <taxon>Oikopleura</taxon>
    </lineage>
</organism>
<evidence type="ECO:0000256" key="1">
    <source>
        <dbReference type="SAM" id="Coils"/>
    </source>
</evidence>
<dbReference type="Proteomes" id="UP000001307">
    <property type="component" value="Unassembled WGS sequence"/>
</dbReference>
<sequence>MKRIIMKSKLKEQHKWLDNLIDSMLSDQNDGDSFENLVCKSDQVSKLINAMSLVISEIDLEEAEEKLANVKKSWKIVENEIAQKWSYFSKNPHFNHILNHVKVDEDKIRTRQLRGSVFVEARKRDSKCEKTNAENSRPKILGWKEGSKLLWLECKKGKIEEVKELIEKGAVVNWSPGKREIGRKSIFGTKKRSFEIKDFGKSCLTVAIENVEKDLIESLLLCLLENGANPNMPDHNGHTPLLHAVIKYSGDDIFSRSLSFILK</sequence>
<dbReference type="SUPFAM" id="SSF48403">
    <property type="entry name" value="Ankyrin repeat"/>
    <property type="match status" value="1"/>
</dbReference>
<protein>
    <submittedName>
        <fullName evidence="2">Uncharacterized protein</fullName>
    </submittedName>
</protein>
<keyword evidence="1" id="KW-0175">Coiled coil</keyword>
<feature type="coiled-coil region" evidence="1">
    <location>
        <begin position="53"/>
        <end position="80"/>
    </location>
</feature>
<reference evidence="2" key="1">
    <citation type="journal article" date="2010" name="Science">
        <title>Plasticity of animal genome architecture unmasked by rapid evolution of a pelagic tunicate.</title>
        <authorList>
            <person name="Denoeud F."/>
            <person name="Henriet S."/>
            <person name="Mungpakdee S."/>
            <person name="Aury J.M."/>
            <person name="Da Silva C."/>
            <person name="Brinkmann H."/>
            <person name="Mikhaleva J."/>
            <person name="Olsen L.C."/>
            <person name="Jubin C."/>
            <person name="Canestro C."/>
            <person name="Bouquet J.M."/>
            <person name="Danks G."/>
            <person name="Poulain J."/>
            <person name="Campsteijn C."/>
            <person name="Adamski M."/>
            <person name="Cross I."/>
            <person name="Yadetie F."/>
            <person name="Muffato M."/>
            <person name="Louis A."/>
            <person name="Butcher S."/>
            <person name="Tsagkogeorga G."/>
            <person name="Konrad A."/>
            <person name="Singh S."/>
            <person name="Jensen M.F."/>
            <person name="Cong E.H."/>
            <person name="Eikeseth-Otteraa H."/>
            <person name="Noel B."/>
            <person name="Anthouard V."/>
            <person name="Porcel B.M."/>
            <person name="Kachouri-Lafond R."/>
            <person name="Nishino A."/>
            <person name="Ugolini M."/>
            <person name="Chourrout P."/>
            <person name="Nishida H."/>
            <person name="Aasland R."/>
            <person name="Huzurbazar S."/>
            <person name="Westhof E."/>
            <person name="Delsuc F."/>
            <person name="Lehrach H."/>
            <person name="Reinhardt R."/>
            <person name="Weissenbach J."/>
            <person name="Roy S.W."/>
            <person name="Artiguenave F."/>
            <person name="Postlethwait J.H."/>
            <person name="Manak J.R."/>
            <person name="Thompson E.M."/>
            <person name="Jaillon O."/>
            <person name="Du Pasquier L."/>
            <person name="Boudinot P."/>
            <person name="Liberles D.A."/>
            <person name="Volff J.N."/>
            <person name="Philippe H."/>
            <person name="Lenhard B."/>
            <person name="Roest Crollius H."/>
            <person name="Wincker P."/>
            <person name="Chourrout D."/>
        </authorList>
    </citation>
    <scope>NUCLEOTIDE SEQUENCE [LARGE SCALE GENOMIC DNA]</scope>
</reference>
<evidence type="ECO:0000313" key="2">
    <source>
        <dbReference type="EMBL" id="CBY06702.1"/>
    </source>
</evidence>
<evidence type="ECO:0000313" key="3">
    <source>
        <dbReference type="Proteomes" id="UP000001307"/>
    </source>
</evidence>
<gene>
    <name evidence="2" type="ORF">GSOID_T00005762001</name>
</gene>
<dbReference type="Gene3D" id="1.25.40.20">
    <property type="entry name" value="Ankyrin repeat-containing domain"/>
    <property type="match status" value="1"/>
</dbReference>
<accession>E4WST8</accession>